<keyword evidence="1" id="KW-0472">Membrane</keyword>
<gene>
    <name evidence="3" type="primary">Aste57867_11811</name>
    <name evidence="2" type="ORF">As57867_011766</name>
    <name evidence="3" type="ORF">ASTE57867_11811</name>
</gene>
<accession>A0A485KTZ3</accession>
<evidence type="ECO:0000313" key="3">
    <source>
        <dbReference type="EMBL" id="VFT88666.1"/>
    </source>
</evidence>
<evidence type="ECO:0000256" key="1">
    <source>
        <dbReference type="SAM" id="Phobius"/>
    </source>
</evidence>
<evidence type="ECO:0000313" key="2">
    <source>
        <dbReference type="EMBL" id="KAF0697501.1"/>
    </source>
</evidence>
<protein>
    <submittedName>
        <fullName evidence="3">Aste57867_11811 protein</fullName>
    </submittedName>
</protein>
<evidence type="ECO:0000313" key="4">
    <source>
        <dbReference type="Proteomes" id="UP000332933"/>
    </source>
</evidence>
<dbReference type="OrthoDB" id="60112at2759"/>
<reference evidence="3 4" key="1">
    <citation type="submission" date="2019-03" db="EMBL/GenBank/DDBJ databases">
        <authorList>
            <person name="Gaulin E."/>
            <person name="Dumas B."/>
        </authorList>
    </citation>
    <scope>NUCLEOTIDE SEQUENCE [LARGE SCALE GENOMIC DNA]</scope>
    <source>
        <strain evidence="3">CBS 568.67</strain>
    </source>
</reference>
<feature type="transmembrane region" description="Helical" evidence="1">
    <location>
        <begin position="17"/>
        <end position="35"/>
    </location>
</feature>
<keyword evidence="1" id="KW-0812">Transmembrane</keyword>
<dbReference type="EMBL" id="VJMH01005314">
    <property type="protein sequence ID" value="KAF0697501.1"/>
    <property type="molecule type" value="Genomic_DNA"/>
</dbReference>
<keyword evidence="1" id="KW-1133">Transmembrane helix</keyword>
<dbReference type="EMBL" id="CAADRA010005335">
    <property type="protein sequence ID" value="VFT88666.1"/>
    <property type="molecule type" value="Genomic_DNA"/>
</dbReference>
<keyword evidence="4" id="KW-1185">Reference proteome</keyword>
<feature type="transmembrane region" description="Helical" evidence="1">
    <location>
        <begin position="55"/>
        <end position="73"/>
    </location>
</feature>
<name>A0A485KTZ3_9STRA</name>
<reference evidence="2" key="2">
    <citation type="submission" date="2019-06" db="EMBL/GenBank/DDBJ databases">
        <title>Genomics analysis of Aphanomyces spp. identifies a new class of oomycete effector associated with host adaptation.</title>
        <authorList>
            <person name="Gaulin E."/>
        </authorList>
    </citation>
    <scope>NUCLEOTIDE SEQUENCE</scope>
    <source>
        <strain evidence="2">CBS 578.67</strain>
    </source>
</reference>
<organism evidence="3 4">
    <name type="scientific">Aphanomyces stellatus</name>
    <dbReference type="NCBI Taxonomy" id="120398"/>
    <lineage>
        <taxon>Eukaryota</taxon>
        <taxon>Sar</taxon>
        <taxon>Stramenopiles</taxon>
        <taxon>Oomycota</taxon>
        <taxon>Saprolegniomycetes</taxon>
        <taxon>Saprolegniales</taxon>
        <taxon>Verrucalvaceae</taxon>
        <taxon>Aphanomyces</taxon>
    </lineage>
</organism>
<feature type="transmembrane region" description="Helical" evidence="1">
    <location>
        <begin position="108"/>
        <end position="129"/>
    </location>
</feature>
<proteinExistence type="predicted"/>
<dbReference type="Proteomes" id="UP000332933">
    <property type="component" value="Unassembled WGS sequence"/>
</dbReference>
<sequence>MKCSANCGLTDKKVNQILLCIFAGLNSVAAVWLLVNDNYSLKNGLARFTFSNLVLHLYHIGLSWSLLAATAFGAAQPLEWFGMIGNFIGSGFFLFFLGFLTLMLDNAFGTTVAILTILYGVAVIVYGIMTKKPALPEGGTSYRNLREIA</sequence>
<feature type="transmembrane region" description="Helical" evidence="1">
    <location>
        <begin position="80"/>
        <end position="102"/>
    </location>
</feature>
<dbReference type="AlphaFoldDB" id="A0A485KTZ3"/>